<reference evidence="2 3" key="1">
    <citation type="submission" date="2016-08" db="EMBL/GenBank/DDBJ databases">
        <title>Draft genome sequence of allopolyploid Zygosaccharomyces rouxii.</title>
        <authorList>
            <person name="Watanabe J."/>
            <person name="Uehara K."/>
            <person name="Mogi Y."/>
            <person name="Tsukioka Y."/>
        </authorList>
    </citation>
    <scope>NUCLEOTIDE SEQUENCE [LARGE SCALE GENOMIC DNA]</scope>
    <source>
        <strain evidence="2 3">NBRC 110957</strain>
    </source>
</reference>
<dbReference type="eggNOG" id="ENOG502RYBU">
    <property type="taxonomic scope" value="Eukaryota"/>
</dbReference>
<dbReference type="EMBL" id="BDGX01000008">
    <property type="protein sequence ID" value="GAV47322.1"/>
    <property type="molecule type" value="Genomic_DNA"/>
</dbReference>
<sequence>MGDLNEYNFILDASSLEKGLGNIKRWCQEARGKIVLRLYIPTYTLQELDFLKYKRKSFGAREALKFIDQATSEYPDIIVEFPETLDVVLWSEITSSVDDKHVDMLNRLPRRFKNLLKSCIYKCQLEENRLKWILVAEDPKVKELADICSIPCSSLVIAESTLSRETNRRQYHEGQKFNNMIQVKGNGESLIGGKKVVRTNFDNTVYASRGKGSLWEP</sequence>
<protein>
    <recommendedName>
        <fullName evidence="1">PIN domain-containing protein</fullName>
    </recommendedName>
</protein>
<proteinExistence type="predicted"/>
<evidence type="ECO:0000259" key="1">
    <source>
        <dbReference type="SMART" id="SM00670"/>
    </source>
</evidence>
<accession>A0A1Q2ZUX7</accession>
<dbReference type="SMART" id="SM00670">
    <property type="entry name" value="PINc"/>
    <property type="match status" value="1"/>
</dbReference>
<dbReference type="Proteomes" id="UP000187013">
    <property type="component" value="Unassembled WGS sequence"/>
</dbReference>
<dbReference type="Pfam" id="PF13638">
    <property type="entry name" value="PIN_4"/>
    <property type="match status" value="1"/>
</dbReference>
<comment type="caution">
    <text evidence="2">The sequence shown here is derived from an EMBL/GenBank/DDBJ whole genome shotgun (WGS) entry which is preliminary data.</text>
</comment>
<dbReference type="AlphaFoldDB" id="A0A1Q2ZUX7"/>
<evidence type="ECO:0000313" key="3">
    <source>
        <dbReference type="Proteomes" id="UP000187013"/>
    </source>
</evidence>
<evidence type="ECO:0000313" key="2">
    <source>
        <dbReference type="EMBL" id="GAV47322.1"/>
    </source>
</evidence>
<name>A0A1Q2ZUX7_ZYGRO</name>
<dbReference type="InterPro" id="IPR002716">
    <property type="entry name" value="PIN_dom"/>
</dbReference>
<dbReference type="Gene3D" id="3.40.50.1010">
    <property type="entry name" value="5'-nuclease"/>
    <property type="match status" value="1"/>
</dbReference>
<dbReference type="CDD" id="cd18717">
    <property type="entry name" value="PIN_ScNmd4p-like"/>
    <property type="match status" value="1"/>
</dbReference>
<dbReference type="OrthoDB" id="5361617at2759"/>
<gene>
    <name evidence="2" type="ORF">ZYGR_0H01630</name>
</gene>
<organism evidence="2 3">
    <name type="scientific">Zygosaccharomyces rouxii</name>
    <dbReference type="NCBI Taxonomy" id="4956"/>
    <lineage>
        <taxon>Eukaryota</taxon>
        <taxon>Fungi</taxon>
        <taxon>Dikarya</taxon>
        <taxon>Ascomycota</taxon>
        <taxon>Saccharomycotina</taxon>
        <taxon>Saccharomycetes</taxon>
        <taxon>Saccharomycetales</taxon>
        <taxon>Saccharomycetaceae</taxon>
        <taxon>Zygosaccharomyces</taxon>
    </lineage>
</organism>
<feature type="domain" description="PIN" evidence="1">
    <location>
        <begin position="7"/>
        <end position="143"/>
    </location>
</feature>